<comment type="caution">
    <text evidence="1">The sequence shown here is derived from an EMBL/GenBank/DDBJ whole genome shotgun (WGS) entry which is preliminary data.</text>
</comment>
<dbReference type="AlphaFoldDB" id="A0A2R7YAN3"/>
<evidence type="ECO:0000313" key="2">
    <source>
        <dbReference type="Proteomes" id="UP000244066"/>
    </source>
</evidence>
<accession>A0A2R7YAN3</accession>
<protein>
    <submittedName>
        <fullName evidence="1">Uncharacterized protein</fullName>
    </submittedName>
</protein>
<dbReference type="EMBL" id="NDWU01000001">
    <property type="protein sequence ID" value="PUA34379.1"/>
    <property type="molecule type" value="Genomic_DNA"/>
</dbReference>
<dbReference type="Proteomes" id="UP000244066">
    <property type="component" value="Unassembled WGS sequence"/>
</dbReference>
<gene>
    <name evidence="1" type="ORF">B9J98_00615</name>
</gene>
<proteinExistence type="predicted"/>
<evidence type="ECO:0000313" key="1">
    <source>
        <dbReference type="EMBL" id="PUA34379.1"/>
    </source>
</evidence>
<reference evidence="1 2" key="1">
    <citation type="submission" date="2017-04" db="EMBL/GenBank/DDBJ databases">
        <title>Draft Aigarchaeota genome from a New Zealand hot spring.</title>
        <authorList>
            <person name="Reysenbach A.-L."/>
            <person name="Donaho J.A."/>
            <person name="Gerhart J."/>
            <person name="Kelley J.F."/>
            <person name="Kouba K."/>
            <person name="Podar M."/>
            <person name="Stott M."/>
        </authorList>
    </citation>
    <scope>NUCLEOTIDE SEQUENCE [LARGE SCALE GENOMIC DNA]</scope>
    <source>
        <strain evidence="1">NZ13_MG1</strain>
    </source>
</reference>
<organism evidence="1 2">
    <name type="scientific">Candidatus Terraquivivens tikiterensis</name>
    <dbReference type="NCBI Taxonomy" id="1980982"/>
    <lineage>
        <taxon>Archaea</taxon>
        <taxon>Nitrososphaerota</taxon>
        <taxon>Candidatus Wolframiiraptoraceae</taxon>
        <taxon>Candidatus Terraquivivens</taxon>
    </lineage>
</organism>
<sequence>MFVIVPLTVHDQRAGKRQVLNPERTRELTEELNRLFEAKVEIPRIRWGEKQTLETLINEEAFLFAKYLRGEREAWIPRIVIPTND</sequence>
<name>A0A2R7YAN3_9ARCH</name>